<dbReference type="PROSITE" id="PS51371">
    <property type="entry name" value="CBS"/>
    <property type="match status" value="2"/>
</dbReference>
<dbReference type="SMART" id="SM00116">
    <property type="entry name" value="CBS"/>
    <property type="match status" value="2"/>
</dbReference>
<evidence type="ECO:0000256" key="2">
    <source>
        <dbReference type="PROSITE-ProRule" id="PRU00703"/>
    </source>
</evidence>
<keyword evidence="1 2" id="KW-0129">CBS domain</keyword>
<dbReference type="InterPro" id="IPR000644">
    <property type="entry name" value="CBS_dom"/>
</dbReference>
<gene>
    <name evidence="4" type="ORF">GCM10009863_22360</name>
</gene>
<dbReference type="Gene3D" id="3.10.580.10">
    <property type="entry name" value="CBS-domain"/>
    <property type="match status" value="1"/>
</dbReference>
<keyword evidence="5" id="KW-1185">Reference proteome</keyword>
<accession>A0ABP6CFX0</accession>
<dbReference type="EMBL" id="BAAARJ010000006">
    <property type="protein sequence ID" value="GAA2608492.1"/>
    <property type="molecule type" value="Genomic_DNA"/>
</dbReference>
<proteinExistence type="predicted"/>
<dbReference type="PANTHER" id="PTHR43080:SF2">
    <property type="entry name" value="CBS DOMAIN-CONTAINING PROTEIN"/>
    <property type="match status" value="1"/>
</dbReference>
<evidence type="ECO:0000313" key="5">
    <source>
        <dbReference type="Proteomes" id="UP001501447"/>
    </source>
</evidence>
<feature type="domain" description="CBS" evidence="3">
    <location>
        <begin position="77"/>
        <end position="135"/>
    </location>
</feature>
<evidence type="ECO:0000256" key="1">
    <source>
        <dbReference type="ARBA" id="ARBA00023122"/>
    </source>
</evidence>
<dbReference type="Proteomes" id="UP001501447">
    <property type="component" value="Unassembled WGS sequence"/>
</dbReference>
<dbReference type="InterPro" id="IPR051257">
    <property type="entry name" value="Diverse_CBS-Domain"/>
</dbReference>
<dbReference type="RefSeq" id="WP_344564736.1">
    <property type="nucleotide sequence ID" value="NZ_BAAARJ010000006.1"/>
</dbReference>
<dbReference type="SUPFAM" id="SSF54631">
    <property type="entry name" value="CBS-domain pair"/>
    <property type="match status" value="1"/>
</dbReference>
<name>A0ABP6CFX0_9ACTN</name>
<evidence type="ECO:0000259" key="3">
    <source>
        <dbReference type="PROSITE" id="PS51371"/>
    </source>
</evidence>
<sequence length="143" mass="15093">MTTTTRTVRDIMTSGADCVRTDQTAADAARLMKELGVGALPICGKDDKLKGVVTDRDLVVKVYGADRDPAEYSAGSLSQHEAVTIGADDSPEDVLATMAQHRVRRLPVIDGDQLVGMVAVADVARTLPHPDTGALVDALSADY</sequence>
<protein>
    <submittedName>
        <fullName evidence="4">CBS domain-containing protein</fullName>
    </submittedName>
</protein>
<dbReference type="PANTHER" id="PTHR43080">
    <property type="entry name" value="CBS DOMAIN-CONTAINING PROTEIN CBSX3, MITOCHONDRIAL"/>
    <property type="match status" value="1"/>
</dbReference>
<feature type="domain" description="CBS" evidence="3">
    <location>
        <begin position="12"/>
        <end position="69"/>
    </location>
</feature>
<evidence type="ECO:0000313" key="4">
    <source>
        <dbReference type="EMBL" id="GAA2608492.1"/>
    </source>
</evidence>
<dbReference type="Pfam" id="PF00571">
    <property type="entry name" value="CBS"/>
    <property type="match status" value="2"/>
</dbReference>
<organism evidence="4 5">
    <name type="scientific">Streptomyces axinellae</name>
    <dbReference type="NCBI Taxonomy" id="552788"/>
    <lineage>
        <taxon>Bacteria</taxon>
        <taxon>Bacillati</taxon>
        <taxon>Actinomycetota</taxon>
        <taxon>Actinomycetes</taxon>
        <taxon>Kitasatosporales</taxon>
        <taxon>Streptomycetaceae</taxon>
        <taxon>Streptomyces</taxon>
    </lineage>
</organism>
<comment type="caution">
    <text evidence="4">The sequence shown here is derived from an EMBL/GenBank/DDBJ whole genome shotgun (WGS) entry which is preliminary data.</text>
</comment>
<reference evidence="5" key="1">
    <citation type="journal article" date="2019" name="Int. J. Syst. Evol. Microbiol.">
        <title>The Global Catalogue of Microorganisms (GCM) 10K type strain sequencing project: providing services to taxonomists for standard genome sequencing and annotation.</title>
        <authorList>
            <consortium name="The Broad Institute Genomics Platform"/>
            <consortium name="The Broad Institute Genome Sequencing Center for Infectious Disease"/>
            <person name="Wu L."/>
            <person name="Ma J."/>
        </authorList>
    </citation>
    <scope>NUCLEOTIDE SEQUENCE [LARGE SCALE GENOMIC DNA]</scope>
    <source>
        <strain evidence="5">JCM 16373</strain>
    </source>
</reference>
<dbReference type="InterPro" id="IPR046342">
    <property type="entry name" value="CBS_dom_sf"/>
</dbReference>